<sequence>MNSHGGMKISFITVDRFAEESKTRKKKKTLLSDARKLSDEELLRKLESLGIAAGKDWLGELCERYRSAEELSQVLYTEYDIKDSDSDWVWLCTTVLWERWFPDVLNLEMIDDMMQLGYQKLARKDVAGACEAWLSYWRAAVKLMEKWKIKTVSEFDVQFLQTQSLFNWCQDFEMELGNAALGDAKYRAARLQFCRQIIPLFDPEERLPKENMRRAIAESCFDMGDAQEAYKLYEQWLEADPGWGWGWIGWSDLYWLLSQRERDYQRAEQILTRAIGAPGLRDRADVLERLSDLYEQSGQEEKRRKVAAQLDSMRPQSHKSRTIFQAATATSEPPTYLAAESNTSPVSGEGRKKIGRNEPCPCGSGKKYKRCCGG</sequence>
<evidence type="ECO:0000313" key="2">
    <source>
        <dbReference type="EMBL" id="GAI79372.1"/>
    </source>
</evidence>
<dbReference type="Gene3D" id="1.25.40.10">
    <property type="entry name" value="Tetratricopeptide repeat domain"/>
    <property type="match status" value="1"/>
</dbReference>
<dbReference type="InterPro" id="IPR011990">
    <property type="entry name" value="TPR-like_helical_dom_sf"/>
</dbReference>
<dbReference type="AlphaFoldDB" id="X1RF81"/>
<organism evidence="2">
    <name type="scientific">marine sediment metagenome</name>
    <dbReference type="NCBI Taxonomy" id="412755"/>
    <lineage>
        <taxon>unclassified sequences</taxon>
        <taxon>metagenomes</taxon>
        <taxon>ecological metagenomes</taxon>
    </lineage>
</organism>
<protein>
    <submittedName>
        <fullName evidence="2">Uncharacterized protein</fullName>
    </submittedName>
</protein>
<feature type="region of interest" description="Disordered" evidence="1">
    <location>
        <begin position="329"/>
        <end position="374"/>
    </location>
</feature>
<dbReference type="Gene3D" id="3.10.450.50">
    <property type="match status" value="1"/>
</dbReference>
<dbReference type="EMBL" id="BARW01006685">
    <property type="protein sequence ID" value="GAI79372.1"/>
    <property type="molecule type" value="Genomic_DNA"/>
</dbReference>
<evidence type="ECO:0000256" key="1">
    <source>
        <dbReference type="SAM" id="MobiDB-lite"/>
    </source>
</evidence>
<proteinExistence type="predicted"/>
<dbReference type="SUPFAM" id="SSF103642">
    <property type="entry name" value="Sec-C motif"/>
    <property type="match status" value="1"/>
</dbReference>
<dbReference type="Pfam" id="PF02810">
    <property type="entry name" value="SEC-C"/>
    <property type="match status" value="1"/>
</dbReference>
<dbReference type="SUPFAM" id="SSF48452">
    <property type="entry name" value="TPR-like"/>
    <property type="match status" value="1"/>
</dbReference>
<accession>X1RF81</accession>
<gene>
    <name evidence="2" type="ORF">S12H4_14043</name>
</gene>
<reference evidence="2" key="1">
    <citation type="journal article" date="2014" name="Front. Microbiol.">
        <title>High frequency of phylogenetically diverse reductive dehalogenase-homologous genes in deep subseafloor sedimentary metagenomes.</title>
        <authorList>
            <person name="Kawai M."/>
            <person name="Futagami T."/>
            <person name="Toyoda A."/>
            <person name="Takaki Y."/>
            <person name="Nishi S."/>
            <person name="Hori S."/>
            <person name="Arai W."/>
            <person name="Tsubouchi T."/>
            <person name="Morono Y."/>
            <person name="Uchiyama I."/>
            <person name="Ito T."/>
            <person name="Fujiyama A."/>
            <person name="Inagaki F."/>
            <person name="Takami H."/>
        </authorList>
    </citation>
    <scope>NUCLEOTIDE SEQUENCE</scope>
    <source>
        <strain evidence="2">Expedition CK06-06</strain>
    </source>
</reference>
<comment type="caution">
    <text evidence="2">The sequence shown here is derived from an EMBL/GenBank/DDBJ whole genome shotgun (WGS) entry which is preliminary data.</text>
</comment>
<dbReference type="InterPro" id="IPR004027">
    <property type="entry name" value="SEC_C_motif"/>
</dbReference>
<name>X1RF81_9ZZZZ</name>